<comment type="caution">
    <text evidence="1">The sequence shown here is derived from an EMBL/GenBank/DDBJ whole genome shotgun (WGS) entry which is preliminary data.</text>
</comment>
<reference evidence="1" key="1">
    <citation type="submission" date="2022-04" db="EMBL/GenBank/DDBJ databases">
        <title>Jade perch genome.</title>
        <authorList>
            <person name="Chao B."/>
        </authorList>
    </citation>
    <scope>NUCLEOTIDE SEQUENCE</scope>
    <source>
        <strain evidence="1">CB-2022</strain>
    </source>
</reference>
<gene>
    <name evidence="1" type="ORF">L3Q82_016739</name>
</gene>
<proteinExistence type="predicted"/>
<protein>
    <submittedName>
        <fullName evidence="1">Uncharacterized protein</fullName>
    </submittedName>
</protein>
<keyword evidence="2" id="KW-1185">Reference proteome</keyword>
<evidence type="ECO:0000313" key="1">
    <source>
        <dbReference type="EMBL" id="KAI3376231.1"/>
    </source>
</evidence>
<evidence type="ECO:0000313" key="2">
    <source>
        <dbReference type="Proteomes" id="UP000831701"/>
    </source>
</evidence>
<organism evidence="1 2">
    <name type="scientific">Scortum barcoo</name>
    <name type="common">barcoo grunter</name>
    <dbReference type="NCBI Taxonomy" id="214431"/>
    <lineage>
        <taxon>Eukaryota</taxon>
        <taxon>Metazoa</taxon>
        <taxon>Chordata</taxon>
        <taxon>Craniata</taxon>
        <taxon>Vertebrata</taxon>
        <taxon>Euteleostomi</taxon>
        <taxon>Actinopterygii</taxon>
        <taxon>Neopterygii</taxon>
        <taxon>Teleostei</taxon>
        <taxon>Neoteleostei</taxon>
        <taxon>Acanthomorphata</taxon>
        <taxon>Eupercaria</taxon>
        <taxon>Centrarchiformes</taxon>
        <taxon>Terapontoidei</taxon>
        <taxon>Terapontidae</taxon>
        <taxon>Scortum</taxon>
    </lineage>
</organism>
<sequence>MDQSPGSPAAQESAVPAASWLRVHSRGQREPAPAVCRPADGESA</sequence>
<name>A0ACB8X8E7_9TELE</name>
<dbReference type="Proteomes" id="UP000831701">
    <property type="component" value="Chromosome 2"/>
</dbReference>
<dbReference type="EMBL" id="CM041532">
    <property type="protein sequence ID" value="KAI3376231.1"/>
    <property type="molecule type" value="Genomic_DNA"/>
</dbReference>
<accession>A0ACB8X8E7</accession>